<dbReference type="AlphaFoldDB" id="A0A8H3G992"/>
<evidence type="ECO:0000256" key="5">
    <source>
        <dbReference type="ARBA" id="ARBA00023002"/>
    </source>
</evidence>
<dbReference type="InterPro" id="IPR001128">
    <property type="entry name" value="Cyt_P450"/>
</dbReference>
<evidence type="ECO:0008006" key="10">
    <source>
        <dbReference type="Google" id="ProtNLM"/>
    </source>
</evidence>
<dbReference type="InterPro" id="IPR036396">
    <property type="entry name" value="Cyt_P450_sf"/>
</dbReference>
<evidence type="ECO:0000256" key="1">
    <source>
        <dbReference type="ARBA" id="ARBA00001971"/>
    </source>
</evidence>
<name>A0A8H3G992_9AGAM</name>
<dbReference type="GO" id="GO:0005506">
    <property type="term" value="F:iron ion binding"/>
    <property type="evidence" value="ECO:0007669"/>
    <property type="project" value="InterPro"/>
</dbReference>
<comment type="similarity">
    <text evidence="2">Belongs to the cytochrome P450 family.</text>
</comment>
<evidence type="ECO:0000256" key="6">
    <source>
        <dbReference type="ARBA" id="ARBA00023004"/>
    </source>
</evidence>
<dbReference type="GO" id="GO:0020037">
    <property type="term" value="F:heme binding"/>
    <property type="evidence" value="ECO:0007669"/>
    <property type="project" value="InterPro"/>
</dbReference>
<dbReference type="PANTHER" id="PTHR46300">
    <property type="entry name" value="P450, PUTATIVE (EUROFUNG)-RELATED-RELATED"/>
    <property type="match status" value="1"/>
</dbReference>
<proteinExistence type="inferred from homology"/>
<keyword evidence="5" id="KW-0560">Oxidoreductase</keyword>
<evidence type="ECO:0000256" key="3">
    <source>
        <dbReference type="ARBA" id="ARBA00022617"/>
    </source>
</evidence>
<dbReference type="Pfam" id="PF00067">
    <property type="entry name" value="p450"/>
    <property type="match status" value="1"/>
</dbReference>
<evidence type="ECO:0000313" key="8">
    <source>
        <dbReference type="EMBL" id="CAE6441089.1"/>
    </source>
</evidence>
<dbReference type="Proteomes" id="UP000663846">
    <property type="component" value="Unassembled WGS sequence"/>
</dbReference>
<sequence>MQSLRAPSMSLIGGRTVFYASLALPGLIILRKLLKSKKHHPPSPFSLPFIGHLLSIPTDTENIAFLKLGKQLNSDIIYLRLFGYDFVVLNSAQAATELLDKRSALYSDRMCTPMMREPSLLDWGNHSVMLGYGDAWRNTRRMMNDWLNARAVTRYHNQEEHQTRLLLRQLISFCDDPQPFEKVKHEFI</sequence>
<dbReference type="Gene3D" id="1.10.630.10">
    <property type="entry name" value="Cytochrome P450"/>
    <property type="match status" value="1"/>
</dbReference>
<dbReference type="SUPFAM" id="SSF48264">
    <property type="entry name" value="Cytochrome P450"/>
    <property type="match status" value="1"/>
</dbReference>
<dbReference type="GO" id="GO:0016705">
    <property type="term" value="F:oxidoreductase activity, acting on paired donors, with incorporation or reduction of molecular oxygen"/>
    <property type="evidence" value="ECO:0007669"/>
    <property type="project" value="InterPro"/>
</dbReference>
<keyword evidence="7" id="KW-0503">Monooxygenase</keyword>
<dbReference type="InterPro" id="IPR050364">
    <property type="entry name" value="Cytochrome_P450_fung"/>
</dbReference>
<keyword evidence="3" id="KW-0349">Heme</keyword>
<accession>A0A8H3G992</accession>
<evidence type="ECO:0000256" key="7">
    <source>
        <dbReference type="ARBA" id="ARBA00023033"/>
    </source>
</evidence>
<evidence type="ECO:0000256" key="2">
    <source>
        <dbReference type="ARBA" id="ARBA00010617"/>
    </source>
</evidence>
<keyword evidence="4" id="KW-0479">Metal-binding</keyword>
<keyword evidence="6" id="KW-0408">Iron</keyword>
<evidence type="ECO:0000256" key="4">
    <source>
        <dbReference type="ARBA" id="ARBA00022723"/>
    </source>
</evidence>
<comment type="cofactor">
    <cofactor evidence="1">
        <name>heme</name>
        <dbReference type="ChEBI" id="CHEBI:30413"/>
    </cofactor>
</comment>
<evidence type="ECO:0000313" key="9">
    <source>
        <dbReference type="Proteomes" id="UP000663846"/>
    </source>
</evidence>
<comment type="caution">
    <text evidence="8">The sequence shown here is derived from an EMBL/GenBank/DDBJ whole genome shotgun (WGS) entry which is preliminary data.</text>
</comment>
<gene>
    <name evidence="8" type="ORF">RDB_LOCUS129619</name>
</gene>
<reference evidence="8" key="1">
    <citation type="submission" date="2021-01" db="EMBL/GenBank/DDBJ databases">
        <authorList>
            <person name="Kaushik A."/>
        </authorList>
    </citation>
    <scope>NUCLEOTIDE SEQUENCE</scope>
    <source>
        <strain evidence="8">AG1-1C</strain>
    </source>
</reference>
<dbReference type="GO" id="GO:0004497">
    <property type="term" value="F:monooxygenase activity"/>
    <property type="evidence" value="ECO:0007669"/>
    <property type="project" value="UniProtKB-KW"/>
</dbReference>
<organism evidence="8 9">
    <name type="scientific">Rhizoctonia solani</name>
    <dbReference type="NCBI Taxonomy" id="456999"/>
    <lineage>
        <taxon>Eukaryota</taxon>
        <taxon>Fungi</taxon>
        <taxon>Dikarya</taxon>
        <taxon>Basidiomycota</taxon>
        <taxon>Agaricomycotina</taxon>
        <taxon>Agaricomycetes</taxon>
        <taxon>Cantharellales</taxon>
        <taxon>Ceratobasidiaceae</taxon>
        <taxon>Rhizoctonia</taxon>
    </lineage>
</organism>
<protein>
    <recommendedName>
        <fullName evidence="10">O-methylsterigmatocystin oxidoreductase</fullName>
    </recommendedName>
</protein>
<dbReference type="EMBL" id="CAJMWS010000395">
    <property type="protein sequence ID" value="CAE6441089.1"/>
    <property type="molecule type" value="Genomic_DNA"/>
</dbReference>
<dbReference type="PANTHER" id="PTHR46300:SF9">
    <property type="entry name" value="P450, PUTATIVE-RELATED"/>
    <property type="match status" value="1"/>
</dbReference>